<dbReference type="OrthoDB" id="8596386at2"/>
<sequence length="113" mass="12332">MTRYSKRISDGVTAHYNSAEELQKADSDEFESKVRGIGLMIGLVGGGWLTWSAIMAHGGAEWPKLLRLIVTLMGAAVSGGALYYLSVYIVLTMVAVTVGWVIWGGLKWLWNAI</sequence>
<keyword evidence="1" id="KW-0472">Membrane</keyword>
<keyword evidence="1" id="KW-1133">Transmembrane helix</keyword>
<comment type="caution">
    <text evidence="2">The sequence shown here is derived from an EMBL/GenBank/DDBJ whole genome shotgun (WGS) entry which is preliminary data.</text>
</comment>
<evidence type="ECO:0000313" key="2">
    <source>
        <dbReference type="EMBL" id="PRP68722.1"/>
    </source>
</evidence>
<gene>
    <name evidence="2" type="ORF">BUE93_20885</name>
</gene>
<dbReference type="RefSeq" id="WP_106078131.1">
    <property type="nucleotide sequence ID" value="NZ_MTBD01000058.1"/>
</dbReference>
<accession>A0A2S9WZ23</accession>
<name>A0A2S9WZ23_9NEIS</name>
<dbReference type="EMBL" id="MTBD01000058">
    <property type="protein sequence ID" value="PRP68722.1"/>
    <property type="molecule type" value="Genomic_DNA"/>
</dbReference>
<dbReference type="Proteomes" id="UP000239469">
    <property type="component" value="Unassembled WGS sequence"/>
</dbReference>
<keyword evidence="1" id="KW-0812">Transmembrane</keyword>
<dbReference type="AlphaFoldDB" id="A0A2S9WZ23"/>
<evidence type="ECO:0000256" key="1">
    <source>
        <dbReference type="SAM" id="Phobius"/>
    </source>
</evidence>
<protein>
    <submittedName>
        <fullName evidence="2">Uncharacterized protein</fullName>
    </submittedName>
</protein>
<feature type="transmembrane region" description="Helical" evidence="1">
    <location>
        <begin position="37"/>
        <end position="58"/>
    </location>
</feature>
<proteinExistence type="predicted"/>
<organism evidence="2 3">
    <name type="scientific">Chromobacterium amazonense</name>
    <dbReference type="NCBI Taxonomy" id="1382803"/>
    <lineage>
        <taxon>Bacteria</taxon>
        <taxon>Pseudomonadati</taxon>
        <taxon>Pseudomonadota</taxon>
        <taxon>Betaproteobacteria</taxon>
        <taxon>Neisseriales</taxon>
        <taxon>Chromobacteriaceae</taxon>
        <taxon>Chromobacterium</taxon>
    </lineage>
</organism>
<evidence type="ECO:0000313" key="3">
    <source>
        <dbReference type="Proteomes" id="UP000239469"/>
    </source>
</evidence>
<feature type="transmembrane region" description="Helical" evidence="1">
    <location>
        <begin position="90"/>
        <end position="110"/>
    </location>
</feature>
<reference evidence="2 3" key="1">
    <citation type="submission" date="2017-01" db="EMBL/GenBank/DDBJ databases">
        <title>New insights into the genetic diversity of Chromobacterium isolated from tropical freshwater lake.</title>
        <authorList>
            <person name="Santos A.B."/>
            <person name="Nascimento A.M."/>
            <person name="Da Silva P.C."/>
        </authorList>
    </citation>
    <scope>NUCLEOTIDE SEQUENCE [LARGE SCALE GENOMIC DNA]</scope>
    <source>
        <strain evidence="2 3">56AF</strain>
    </source>
</reference>